<keyword evidence="2" id="KW-1185">Reference proteome</keyword>
<dbReference type="AlphaFoldDB" id="A0A1L3SNY8"/>
<sequence length="70" mass="8260">MNTKHEPDLTEEQLTQILDNLSQEDKDILQCFAQLTLGEFKLLHDASHSIPDFRQRVRSFFNDDLTRKEV</sequence>
<evidence type="ECO:0000313" key="2">
    <source>
        <dbReference type="Proteomes" id="UP000182840"/>
    </source>
</evidence>
<dbReference type="Proteomes" id="UP000182840">
    <property type="component" value="Chromosome"/>
</dbReference>
<evidence type="ECO:0000313" key="1">
    <source>
        <dbReference type="EMBL" id="APH71114.1"/>
    </source>
</evidence>
<dbReference type="KEGG" id="meso:BSQ44_06825"/>
<gene>
    <name evidence="1" type="ORF">BSQ44_06825</name>
</gene>
<dbReference type="STRING" id="1670800.BSQ44_06825"/>
<dbReference type="EMBL" id="CP018171">
    <property type="protein sequence ID" value="APH71114.1"/>
    <property type="molecule type" value="Genomic_DNA"/>
</dbReference>
<organism evidence="1 2">
    <name type="scientific">Aquibium oceanicum</name>
    <dbReference type="NCBI Taxonomy" id="1670800"/>
    <lineage>
        <taxon>Bacteria</taxon>
        <taxon>Pseudomonadati</taxon>
        <taxon>Pseudomonadota</taxon>
        <taxon>Alphaproteobacteria</taxon>
        <taxon>Hyphomicrobiales</taxon>
        <taxon>Phyllobacteriaceae</taxon>
        <taxon>Aquibium</taxon>
    </lineage>
</organism>
<protein>
    <submittedName>
        <fullName evidence="1">Uncharacterized protein</fullName>
    </submittedName>
</protein>
<proteinExistence type="predicted"/>
<dbReference type="RefSeq" id="WP_072602519.1">
    <property type="nucleotide sequence ID" value="NZ_CP018171.1"/>
</dbReference>
<accession>A0A1L3SNY8</accession>
<reference evidence="2" key="1">
    <citation type="submission" date="2016-11" db="EMBL/GenBank/DDBJ databases">
        <title>Mesorhizobium oceanicum sp. nov., isolated from deep seawater in South China Sea.</title>
        <authorList>
            <person name="Fu G.-Y."/>
        </authorList>
    </citation>
    <scope>NUCLEOTIDE SEQUENCE [LARGE SCALE GENOMIC DNA]</scope>
    <source>
        <strain evidence="2">B7</strain>
    </source>
</reference>
<name>A0A1L3SNY8_9HYPH</name>